<feature type="transmembrane region" description="Helical" evidence="1">
    <location>
        <begin position="84"/>
        <end position="109"/>
    </location>
</feature>
<keyword evidence="1" id="KW-1133">Transmembrane helix</keyword>
<accession>A0AAW1MM35</accession>
<evidence type="ECO:0000313" key="2">
    <source>
        <dbReference type="EMBL" id="KAK9749698.1"/>
    </source>
</evidence>
<reference evidence="2" key="1">
    <citation type="submission" date="2024-03" db="EMBL/GenBank/DDBJ databases">
        <title>WGS assembly of Saponaria officinalis var. Norfolk2.</title>
        <authorList>
            <person name="Jenkins J."/>
            <person name="Shu S."/>
            <person name="Grimwood J."/>
            <person name="Barry K."/>
            <person name="Goodstein D."/>
            <person name="Schmutz J."/>
            <person name="Leebens-Mack J."/>
            <person name="Osbourn A."/>
        </authorList>
    </citation>
    <scope>NUCLEOTIDE SEQUENCE [LARGE SCALE GENOMIC DNA]</scope>
    <source>
        <strain evidence="2">JIC</strain>
    </source>
</reference>
<gene>
    <name evidence="2" type="ORF">RND81_02G144600</name>
</gene>
<comment type="caution">
    <text evidence="2">The sequence shown here is derived from an EMBL/GenBank/DDBJ whole genome shotgun (WGS) entry which is preliminary data.</text>
</comment>
<dbReference type="AlphaFoldDB" id="A0AAW1MM35"/>
<dbReference type="EMBL" id="JBDFQZ010000002">
    <property type="protein sequence ID" value="KAK9749698.1"/>
    <property type="molecule type" value="Genomic_DNA"/>
</dbReference>
<organism evidence="2 3">
    <name type="scientific">Saponaria officinalis</name>
    <name type="common">Common soapwort</name>
    <name type="synonym">Lychnis saponaria</name>
    <dbReference type="NCBI Taxonomy" id="3572"/>
    <lineage>
        <taxon>Eukaryota</taxon>
        <taxon>Viridiplantae</taxon>
        <taxon>Streptophyta</taxon>
        <taxon>Embryophyta</taxon>
        <taxon>Tracheophyta</taxon>
        <taxon>Spermatophyta</taxon>
        <taxon>Magnoliopsida</taxon>
        <taxon>eudicotyledons</taxon>
        <taxon>Gunneridae</taxon>
        <taxon>Pentapetalae</taxon>
        <taxon>Caryophyllales</taxon>
        <taxon>Caryophyllaceae</taxon>
        <taxon>Caryophylleae</taxon>
        <taxon>Saponaria</taxon>
    </lineage>
</organism>
<keyword evidence="3" id="KW-1185">Reference proteome</keyword>
<keyword evidence="1" id="KW-0812">Transmembrane</keyword>
<evidence type="ECO:0000256" key="1">
    <source>
        <dbReference type="SAM" id="Phobius"/>
    </source>
</evidence>
<protein>
    <submittedName>
        <fullName evidence="2">Uncharacterized protein</fullName>
    </submittedName>
</protein>
<name>A0AAW1MM35_SAPOF</name>
<feature type="transmembrane region" description="Helical" evidence="1">
    <location>
        <begin position="50"/>
        <end position="72"/>
    </location>
</feature>
<dbReference type="Proteomes" id="UP001443914">
    <property type="component" value="Unassembled WGS sequence"/>
</dbReference>
<sequence length="165" mass="18574">MTLRKLIDWVSAVRPQCTVEIRVKRRYQRLAAAMVVRPMESSRSLQYSRWPFLIVDVVFVVDFASIVGMVFVLDFASLVGPSSVVVLVLVSVVDLASVIELASLGSLLVRRWPYLWLSACLRRRSLLIHRRLYLCRRIGPVLGRRHVSIVGLSSSIVGPVFVVGL</sequence>
<proteinExistence type="predicted"/>
<keyword evidence="1" id="KW-0472">Membrane</keyword>
<evidence type="ECO:0000313" key="3">
    <source>
        <dbReference type="Proteomes" id="UP001443914"/>
    </source>
</evidence>